<evidence type="ECO:0000313" key="5">
    <source>
        <dbReference type="Proteomes" id="UP000515153"/>
    </source>
</evidence>
<evidence type="ECO:0000256" key="4">
    <source>
        <dbReference type="SAM" id="Phobius"/>
    </source>
</evidence>
<feature type="compositionally biased region" description="Polar residues" evidence="3">
    <location>
        <begin position="700"/>
        <end position="712"/>
    </location>
</feature>
<feature type="region of interest" description="Disordered" evidence="3">
    <location>
        <begin position="657"/>
        <end position="736"/>
    </location>
</feature>
<dbReference type="KEGG" id="pgri:PgNI_09573"/>
<dbReference type="GO" id="GO:0019760">
    <property type="term" value="P:glucosinolate metabolic process"/>
    <property type="evidence" value="ECO:0007669"/>
    <property type="project" value="UniProtKB-ARBA"/>
</dbReference>
<sequence>MISPAWRQGGQGPGFSPQLYSVLLILVQISNQQHDPARNFCRRFGHQTAIIDRKLYIDGGFINWSPMSQYPANKSSKQKAMGQGGGKLEVKARGADLADMDALDTWLLYQDLDSSSPSGMPQLYANLSKNESIPQVSGGVLWADDVNKRFYLYGGAINDASERLNSFELWSYDVIYDKWDSFGPSDIGIQRLAYGAGVGVSRTGKGYYYGGWMSNSTVPGWQGLPTATSYLVTYDYDSNSWSNDTGPDDIPRAEGSMVFIPAADGGILVYIGGITDLSGNGTAIKGQSLAKIILLDVLNAKWYTQDATGDVPDMRRRFCMDVTWAADRSSYNIYLYGGMGIAPDKQAGFDDVYVLSIPSFTWIKLEPRDRNGTGKYPHHTLTCNVVPPQSNDEYSGAGGGQMLIIGGTFPLTQDCDTPTQWGTHNIDFGAPDPWQLYKEQEVRHAIPSRVVSVIGGDATGGATVSQPIYGWNNPDLGVIITRTGEVLSATRSPTRYIPASTHQPNTAMNAGQIAGIAIGATIALIAMLVSATTLVMCFLRKRRQKQHEQNQNAPLSKQGGIGNNHGAELSSEGQRFETDGVEKTEWDAAMQFTATPGEGSSPVESWNPPLSPFLTTASSTLATGRHSFTSPGLDPPQIAELEGTIVPIELVAGSVANSDAGDLEAPMNRDMEFDRRHSPPLDDSQSARRRLPMPPEDDSLPSQTDSHGNSDAVSPLSPRGPPPPFDPPRRGWTPQVSQLDMPLLPSIKSGPSRGSWRVFLDDHEEFCLGPKLMEPVASGHGAMETASAPDPGAQSLQLREISTSPDHGTPPVEDRISVGTRRMI</sequence>
<dbReference type="SUPFAM" id="SSF117281">
    <property type="entry name" value="Kelch motif"/>
    <property type="match status" value="1"/>
</dbReference>
<dbReference type="AlphaFoldDB" id="A0A6P8ASG6"/>
<keyword evidence="1" id="KW-0677">Repeat</keyword>
<accession>A0A6P8ASG6</accession>
<dbReference type="PANTHER" id="PTHR47435:SF4">
    <property type="entry name" value="KELCH REPEAT PROTEIN (AFU_ORTHOLOGUE AFUA_5G12780)"/>
    <property type="match status" value="1"/>
</dbReference>
<evidence type="ECO:0000256" key="1">
    <source>
        <dbReference type="ARBA" id="ARBA00022737"/>
    </source>
</evidence>
<dbReference type="GeneID" id="41964463"/>
<dbReference type="RefSeq" id="XP_030977848.1">
    <property type="nucleotide sequence ID" value="XM_031129555.1"/>
</dbReference>
<proteinExistence type="predicted"/>
<evidence type="ECO:0000313" key="6">
    <source>
        <dbReference type="RefSeq" id="XP_030977848.1"/>
    </source>
</evidence>
<evidence type="ECO:0000256" key="2">
    <source>
        <dbReference type="ARBA" id="ARBA00023004"/>
    </source>
</evidence>
<keyword evidence="4" id="KW-1133">Transmembrane helix</keyword>
<feature type="region of interest" description="Disordered" evidence="3">
    <location>
        <begin position="801"/>
        <end position="824"/>
    </location>
</feature>
<keyword evidence="2" id="KW-0408">Iron</keyword>
<feature type="compositionally biased region" description="Basic and acidic residues" evidence="3">
    <location>
        <begin position="667"/>
        <end position="680"/>
    </location>
</feature>
<reference evidence="6" key="1">
    <citation type="journal article" date="2019" name="Mol. Biol. Evol.">
        <title>Blast fungal genomes show frequent chromosomal changes, gene gains and losses, and effector gene turnover.</title>
        <authorList>
            <person name="Gomez Luciano L.B."/>
            <person name="Jason Tsai I."/>
            <person name="Chuma I."/>
            <person name="Tosa Y."/>
            <person name="Chen Y.H."/>
            <person name="Li J.Y."/>
            <person name="Li M.Y."/>
            <person name="Jade Lu M.Y."/>
            <person name="Nakayashiki H."/>
            <person name="Li W.H."/>
        </authorList>
    </citation>
    <scope>NUCLEOTIDE SEQUENCE</scope>
    <source>
        <strain evidence="6">NI907</strain>
    </source>
</reference>
<keyword evidence="4" id="KW-0812">Transmembrane</keyword>
<organism evidence="5 6">
    <name type="scientific">Pyricularia grisea</name>
    <name type="common">Crabgrass-specific blast fungus</name>
    <name type="synonym">Magnaporthe grisea</name>
    <dbReference type="NCBI Taxonomy" id="148305"/>
    <lineage>
        <taxon>Eukaryota</taxon>
        <taxon>Fungi</taxon>
        <taxon>Dikarya</taxon>
        <taxon>Ascomycota</taxon>
        <taxon>Pezizomycotina</taxon>
        <taxon>Sordariomycetes</taxon>
        <taxon>Sordariomycetidae</taxon>
        <taxon>Magnaporthales</taxon>
        <taxon>Pyriculariaceae</taxon>
        <taxon>Pyricularia</taxon>
    </lineage>
</organism>
<gene>
    <name evidence="6" type="ORF">PgNI_09573</name>
</gene>
<dbReference type="PANTHER" id="PTHR47435">
    <property type="entry name" value="KELCH REPEAT PROTEIN (AFU_ORTHOLOGUE AFUA_5G12780)"/>
    <property type="match status" value="1"/>
</dbReference>
<keyword evidence="5" id="KW-1185">Reference proteome</keyword>
<keyword evidence="4" id="KW-0472">Membrane</keyword>
<dbReference type="InterPro" id="IPR015915">
    <property type="entry name" value="Kelch-typ_b-propeller"/>
</dbReference>
<protein>
    <submittedName>
        <fullName evidence="6">Uncharacterized protein</fullName>
    </submittedName>
</protein>
<evidence type="ECO:0000256" key="3">
    <source>
        <dbReference type="SAM" id="MobiDB-lite"/>
    </source>
</evidence>
<reference evidence="6" key="2">
    <citation type="submission" date="2019-10" db="EMBL/GenBank/DDBJ databases">
        <authorList>
            <consortium name="NCBI Genome Project"/>
        </authorList>
    </citation>
    <scope>NUCLEOTIDE SEQUENCE</scope>
    <source>
        <strain evidence="6">NI907</strain>
    </source>
</reference>
<dbReference type="Proteomes" id="UP000515153">
    <property type="component" value="Unplaced"/>
</dbReference>
<name>A0A6P8ASG6_PYRGI</name>
<dbReference type="Gene3D" id="2.120.10.80">
    <property type="entry name" value="Kelch-type beta propeller"/>
    <property type="match status" value="1"/>
</dbReference>
<feature type="region of interest" description="Disordered" evidence="3">
    <location>
        <begin position="547"/>
        <end position="573"/>
    </location>
</feature>
<reference evidence="6" key="3">
    <citation type="submission" date="2025-08" db="UniProtKB">
        <authorList>
            <consortium name="RefSeq"/>
        </authorList>
    </citation>
    <scope>IDENTIFICATION</scope>
    <source>
        <strain evidence="6">NI907</strain>
    </source>
</reference>
<feature type="transmembrane region" description="Helical" evidence="4">
    <location>
        <begin position="513"/>
        <end position="539"/>
    </location>
</feature>